<dbReference type="OrthoDB" id="4348522at2759"/>
<dbReference type="PROSITE" id="PS50089">
    <property type="entry name" value="ZF_RING_2"/>
    <property type="match status" value="2"/>
</dbReference>
<keyword evidence="1" id="KW-0479">Metal-binding</keyword>
<dbReference type="SUPFAM" id="SSF57850">
    <property type="entry name" value="RING/U-box"/>
    <property type="match status" value="2"/>
</dbReference>
<dbReference type="EMBL" id="MBDO02000099">
    <property type="protein sequence ID" value="RLN63310.1"/>
    <property type="molecule type" value="Genomic_DNA"/>
</dbReference>
<dbReference type="InterPro" id="IPR013083">
    <property type="entry name" value="Znf_RING/FYVE/PHD"/>
</dbReference>
<dbReference type="FunFam" id="3.30.1520.10:FF:000122">
    <property type="entry name" value="Uncharacterized protein"/>
    <property type="match status" value="1"/>
</dbReference>
<dbReference type="Pfam" id="PF13639">
    <property type="entry name" value="zf-RING_2"/>
    <property type="match status" value="2"/>
</dbReference>
<dbReference type="InterPro" id="IPR036871">
    <property type="entry name" value="PX_dom_sf"/>
</dbReference>
<evidence type="ECO:0000259" key="2">
    <source>
        <dbReference type="PROSITE" id="PS50089"/>
    </source>
</evidence>
<dbReference type="GO" id="GO:0006511">
    <property type="term" value="P:ubiquitin-dependent protein catabolic process"/>
    <property type="evidence" value="ECO:0007669"/>
    <property type="project" value="TreeGrafter"/>
</dbReference>
<dbReference type="Gene3D" id="3.30.1520.10">
    <property type="entry name" value="Phox-like domain"/>
    <property type="match status" value="2"/>
</dbReference>
<protein>
    <recommendedName>
        <fullName evidence="2">RING-type domain-containing protein</fullName>
    </recommendedName>
</protein>
<evidence type="ECO:0000313" key="4">
    <source>
        <dbReference type="EMBL" id="RLN63310.1"/>
    </source>
</evidence>
<dbReference type="EMBL" id="MBAD02001591">
    <property type="protein sequence ID" value="RLN53320.1"/>
    <property type="molecule type" value="Genomic_DNA"/>
</dbReference>
<organism evidence="4 5">
    <name type="scientific">Phytophthora kernoviae</name>
    <dbReference type="NCBI Taxonomy" id="325452"/>
    <lineage>
        <taxon>Eukaryota</taxon>
        <taxon>Sar</taxon>
        <taxon>Stramenopiles</taxon>
        <taxon>Oomycota</taxon>
        <taxon>Peronosporomycetes</taxon>
        <taxon>Peronosporales</taxon>
        <taxon>Peronosporaceae</taxon>
        <taxon>Phytophthora</taxon>
    </lineage>
</organism>
<reference evidence="5 6" key="1">
    <citation type="submission" date="2018-07" db="EMBL/GenBank/DDBJ databases">
        <title>Genome sequencing of oomycete isolates from Chile give support for New Zealand origin for Phytophthora kernoviae and make available the first Nothophytophthora sp. genome.</title>
        <authorList>
            <person name="Studholme D.J."/>
            <person name="Sanfuentes E."/>
            <person name="Panda P."/>
            <person name="Hill R."/>
            <person name="Sambles C."/>
            <person name="Grant M."/>
            <person name="Williams N.M."/>
            <person name="Mcdougal R.L."/>
        </authorList>
    </citation>
    <scope>NUCLEOTIDE SEQUENCE [LARGE SCALE GENOMIC DNA]</scope>
    <source>
        <strain evidence="4">Chile6</strain>
        <strain evidence="3">Chile7</strain>
    </source>
</reference>
<gene>
    <name evidence="3" type="ORF">BBJ29_000449</name>
    <name evidence="4" type="ORF">BBP00_00004234</name>
</gene>
<feature type="domain" description="RING-type" evidence="2">
    <location>
        <begin position="564"/>
        <end position="615"/>
    </location>
</feature>
<dbReference type="PANTHER" id="PTHR22765">
    <property type="entry name" value="RING FINGER AND PROTEASE ASSOCIATED DOMAIN-CONTAINING"/>
    <property type="match status" value="1"/>
</dbReference>
<evidence type="ECO:0000313" key="6">
    <source>
        <dbReference type="Proteomes" id="UP000284657"/>
    </source>
</evidence>
<dbReference type="GO" id="GO:0061630">
    <property type="term" value="F:ubiquitin protein ligase activity"/>
    <property type="evidence" value="ECO:0007669"/>
    <property type="project" value="TreeGrafter"/>
</dbReference>
<dbReference type="Proteomes" id="UP000277300">
    <property type="component" value="Unassembled WGS sequence"/>
</dbReference>
<dbReference type="AlphaFoldDB" id="A0A3F2RTT4"/>
<dbReference type="PANTHER" id="PTHR22765:SF411">
    <property type="entry name" value="OS02G0248440 PROTEIN"/>
    <property type="match status" value="1"/>
</dbReference>
<evidence type="ECO:0000313" key="5">
    <source>
        <dbReference type="Proteomes" id="UP000277300"/>
    </source>
</evidence>
<keyword evidence="1" id="KW-0863">Zinc-finger</keyword>
<evidence type="ECO:0000256" key="1">
    <source>
        <dbReference type="PROSITE-ProRule" id="PRU00175"/>
    </source>
</evidence>
<dbReference type="InterPro" id="IPR051826">
    <property type="entry name" value="E3_ubiquitin-ligase_domain"/>
</dbReference>
<accession>A0A3F2RTT4</accession>
<dbReference type="CDD" id="cd06093">
    <property type="entry name" value="PX_domain"/>
    <property type="match status" value="1"/>
</dbReference>
<dbReference type="Gene3D" id="3.30.40.10">
    <property type="entry name" value="Zinc/RING finger domain, C3HC4 (zinc finger)"/>
    <property type="match status" value="2"/>
</dbReference>
<comment type="caution">
    <text evidence="4">The sequence shown here is derived from an EMBL/GenBank/DDBJ whole genome shotgun (WGS) entry which is preliminary data.</text>
</comment>
<evidence type="ECO:0000313" key="3">
    <source>
        <dbReference type="EMBL" id="RLN53320.1"/>
    </source>
</evidence>
<sequence length="650" mass="74006">MNGFFVPEPHQKPTQSETDAPNCKTYTLKMLRHCSGSELPLRVKMASSKTDEGHVIYNFATTSVISMNTWRASHRYSEFLAFRNQVEEEWTCHDEKCSGSCQSLRDLIEASFPKKGLGVLSTWTHTVENRKLKFKNVLIHLLRSVLLPGSTMKCFHVRQHLPKHLFAFLGVDDAADKRTLLQVYVDNHQSGMKKSATTADLSEMEKKCPMSSMKKSATTSDLASMSLPVSALEQSEPSRCMICLDDMALHVDEEHSMSGAASVELQCQHKFHRQCIFEWLTFQYHCPVCRAQVGPSALTNYCRPKNHVQWWLGNFTEDPLKPDKDPMAAINQTLTTKMTDSDPLWTQGVLPQALDQGAFLCHKRRRCKTYSLKMLRQYLPQELPLLVHVSSATMEADHVVYNCTLTSVATNNTWNVSYRYSEFINFRLKLEELWTCHDPKCTGSCLAVREYVSACFPKKRLAVMSMKPGTVADRKSKFENVLMHLLRCVLLPGSAMKCFHARQNLPSNLFEFLGVESDDDRRSLLQIFVDNYQVAMKEATESSLLESFHSNASTVDSAPDSTQCVVCLDDVDLDNDHADSEGAQNSPVVLPCKHVFHRECIFEWLLFEFHCPVCRVRVCSDAVTNYCRPKDHVQWWLGDFEEDPLHPTAE</sequence>
<name>A0A3F2RTT4_9STRA</name>
<feature type="domain" description="RING-type" evidence="2">
    <location>
        <begin position="240"/>
        <end position="290"/>
    </location>
</feature>
<dbReference type="InterPro" id="IPR001841">
    <property type="entry name" value="Znf_RING"/>
</dbReference>
<dbReference type="GO" id="GO:0008270">
    <property type="term" value="F:zinc ion binding"/>
    <property type="evidence" value="ECO:0007669"/>
    <property type="project" value="UniProtKB-KW"/>
</dbReference>
<dbReference type="GO" id="GO:0035091">
    <property type="term" value="F:phosphatidylinositol binding"/>
    <property type="evidence" value="ECO:0007669"/>
    <property type="project" value="InterPro"/>
</dbReference>
<keyword evidence="1" id="KW-0862">Zinc</keyword>
<dbReference type="SUPFAM" id="SSF64268">
    <property type="entry name" value="PX domain"/>
    <property type="match status" value="2"/>
</dbReference>
<proteinExistence type="predicted"/>
<dbReference type="Proteomes" id="UP000284657">
    <property type="component" value="Unassembled WGS sequence"/>
</dbReference>
<dbReference type="SMART" id="SM00184">
    <property type="entry name" value="RING"/>
    <property type="match status" value="2"/>
</dbReference>